<comment type="caution">
    <text evidence="2">The sequence shown here is derived from an EMBL/GenBank/DDBJ whole genome shotgun (WGS) entry which is preliminary data.</text>
</comment>
<accession>A0ABR0FRI2</accession>
<reference evidence="2 3" key="1">
    <citation type="journal article" date="2023" name="bioRxiv">
        <title>High-quality genome assemblies of four members of thePodospora anserinaspecies complex.</title>
        <authorList>
            <person name="Ament-Velasquez S.L."/>
            <person name="Vogan A.A."/>
            <person name="Wallerman O."/>
            <person name="Hartmann F."/>
            <person name="Gautier V."/>
            <person name="Silar P."/>
            <person name="Giraud T."/>
            <person name="Johannesson H."/>
        </authorList>
    </citation>
    <scope>NUCLEOTIDE SEQUENCE [LARGE SCALE GENOMIC DNA]</scope>
    <source>
        <strain evidence="2 3">CBS 112042</strain>
    </source>
</reference>
<dbReference type="Proteomes" id="UP001322138">
    <property type="component" value="Unassembled WGS sequence"/>
</dbReference>
<gene>
    <name evidence="2" type="ORF">QC761_0032090</name>
</gene>
<name>A0ABR0FRI2_9PEZI</name>
<feature type="region of interest" description="Disordered" evidence="1">
    <location>
        <begin position="21"/>
        <end position="53"/>
    </location>
</feature>
<dbReference type="EMBL" id="JAFFGZ010000004">
    <property type="protein sequence ID" value="KAK4645397.1"/>
    <property type="molecule type" value="Genomic_DNA"/>
</dbReference>
<dbReference type="RefSeq" id="XP_062734373.1">
    <property type="nucleotide sequence ID" value="XM_062872277.1"/>
</dbReference>
<protein>
    <submittedName>
        <fullName evidence="2">Uncharacterized protein</fullName>
    </submittedName>
</protein>
<sequence length="65" mass="7313">METFDCRMSSNLIKTARNIRQPDVSIRRPGPIRHGEVNDEDSERNSVVSEGRSVRGMMIISPGRA</sequence>
<evidence type="ECO:0000313" key="2">
    <source>
        <dbReference type="EMBL" id="KAK4645397.1"/>
    </source>
</evidence>
<organism evidence="2 3">
    <name type="scientific">Podospora bellae-mahoneyi</name>
    <dbReference type="NCBI Taxonomy" id="2093777"/>
    <lineage>
        <taxon>Eukaryota</taxon>
        <taxon>Fungi</taxon>
        <taxon>Dikarya</taxon>
        <taxon>Ascomycota</taxon>
        <taxon>Pezizomycotina</taxon>
        <taxon>Sordariomycetes</taxon>
        <taxon>Sordariomycetidae</taxon>
        <taxon>Sordariales</taxon>
        <taxon>Podosporaceae</taxon>
        <taxon>Podospora</taxon>
    </lineage>
</organism>
<dbReference type="GeneID" id="87891401"/>
<keyword evidence="3" id="KW-1185">Reference proteome</keyword>
<evidence type="ECO:0000313" key="3">
    <source>
        <dbReference type="Proteomes" id="UP001322138"/>
    </source>
</evidence>
<evidence type="ECO:0000256" key="1">
    <source>
        <dbReference type="SAM" id="MobiDB-lite"/>
    </source>
</evidence>
<proteinExistence type="predicted"/>